<feature type="domain" description="J" evidence="3">
    <location>
        <begin position="7"/>
        <end position="68"/>
    </location>
</feature>
<evidence type="ECO:0000313" key="4">
    <source>
        <dbReference type="EMBL" id="TFC17396.1"/>
    </source>
</evidence>
<organism evidence="4 5">
    <name type="scientific">Cryobacterium algoritolerans</name>
    <dbReference type="NCBI Taxonomy" id="1259184"/>
    <lineage>
        <taxon>Bacteria</taxon>
        <taxon>Bacillati</taxon>
        <taxon>Actinomycetota</taxon>
        <taxon>Actinomycetes</taxon>
        <taxon>Micrococcales</taxon>
        <taxon>Microbacteriaceae</taxon>
        <taxon>Cryobacterium</taxon>
    </lineage>
</organism>
<feature type="transmembrane region" description="Helical" evidence="2">
    <location>
        <begin position="191"/>
        <end position="216"/>
    </location>
</feature>
<keyword evidence="2" id="KW-0812">Transmembrane</keyword>
<gene>
    <name evidence="4" type="ORF">E3O19_06375</name>
</gene>
<dbReference type="CDD" id="cd06257">
    <property type="entry name" value="DnaJ"/>
    <property type="match status" value="1"/>
</dbReference>
<dbReference type="RefSeq" id="WP_134566274.1">
    <property type="nucleotide sequence ID" value="NZ_SOFP01000032.1"/>
</dbReference>
<dbReference type="PANTHER" id="PTHR44240:SF10">
    <property type="entry name" value="J DOMAIN-CONTAINING PROTEIN"/>
    <property type="match status" value="1"/>
</dbReference>
<protein>
    <recommendedName>
        <fullName evidence="3">J domain-containing protein</fullName>
    </recommendedName>
</protein>
<proteinExistence type="predicted"/>
<keyword evidence="5" id="KW-1185">Reference proteome</keyword>
<dbReference type="InterPro" id="IPR052276">
    <property type="entry name" value="Diphthamide-biosynth_chaperone"/>
</dbReference>
<dbReference type="InterPro" id="IPR036869">
    <property type="entry name" value="J_dom_sf"/>
</dbReference>
<feature type="compositionally biased region" description="Low complexity" evidence="1">
    <location>
        <begin position="84"/>
        <end position="96"/>
    </location>
</feature>
<feature type="compositionally biased region" description="Basic and acidic residues" evidence="1">
    <location>
        <begin position="97"/>
        <end position="109"/>
    </location>
</feature>
<name>A0A4R8WZP3_9MICO</name>
<evidence type="ECO:0000256" key="2">
    <source>
        <dbReference type="SAM" id="Phobius"/>
    </source>
</evidence>
<keyword evidence="2" id="KW-1133">Transmembrane helix</keyword>
<comment type="caution">
    <text evidence="4">The sequence shown here is derived from an EMBL/GenBank/DDBJ whole genome shotgun (WGS) entry which is preliminary data.</text>
</comment>
<dbReference type="Pfam" id="PF00226">
    <property type="entry name" value="DnaJ"/>
    <property type="match status" value="1"/>
</dbReference>
<dbReference type="PRINTS" id="PR00625">
    <property type="entry name" value="JDOMAIN"/>
</dbReference>
<dbReference type="PROSITE" id="PS50076">
    <property type="entry name" value="DNAJ_2"/>
    <property type="match status" value="1"/>
</dbReference>
<reference evidence="4 5" key="1">
    <citation type="submission" date="2019-03" db="EMBL/GenBank/DDBJ databases">
        <title>Genomics of glacier-inhabiting Cryobacterium strains.</title>
        <authorList>
            <person name="Liu Q."/>
            <person name="Xin Y.-H."/>
        </authorList>
    </citation>
    <scope>NUCLEOTIDE SEQUENCE [LARGE SCALE GENOMIC DNA]</scope>
    <source>
        <strain evidence="4 5">MDT1-3</strain>
    </source>
</reference>
<dbReference type="EMBL" id="SOFP01000032">
    <property type="protein sequence ID" value="TFC17396.1"/>
    <property type="molecule type" value="Genomic_DNA"/>
</dbReference>
<dbReference type="InterPro" id="IPR001623">
    <property type="entry name" value="DnaJ_domain"/>
</dbReference>
<dbReference type="OrthoDB" id="5242140at2"/>
<dbReference type="AlphaFoldDB" id="A0A4R8WZP3"/>
<sequence>MTTSGATHYGVLGVAASVSAHELKRAYRRMQRTSHPDTGGSAEQFRIVQDAWAALGTPDRRAAYDRALSAGSAHHSAAEPRVGPTSQTSRTPTRPSTAEERPRARRADSQGHPGGSFRLKYRDLMLVWLVNPTPPSPPVPWVPARTARGRFLRQGLRLGAQMTTSFAAVGAGLVLFLAWRQGHLVEGIAAIWMPLLLVAGFGGFAGAISSVPVSVLRMRRDSYRRELIRYAKEKAATFAAAQADFRRAQRAFEIDLRARPSNTAPLLAAPYSEDAVRVAPPSIRVWLDRAMAQENTARELASVGPRFSIWHDVELGAGHTRFDHLVVAPQGLIVIESMAEAGPVTVEHDSLRHGGRAVLDVRDTLRPRLAEVGKTLGIGGASATLLVYADSALLQTRLQQLGGGAMPTFVVGASHLAAALVQGLPGVDEGATWQLDRLRATVAERVRFA</sequence>
<evidence type="ECO:0000313" key="5">
    <source>
        <dbReference type="Proteomes" id="UP000298412"/>
    </source>
</evidence>
<evidence type="ECO:0000256" key="1">
    <source>
        <dbReference type="SAM" id="MobiDB-lite"/>
    </source>
</evidence>
<dbReference type="SMART" id="SM00271">
    <property type="entry name" value="DnaJ"/>
    <property type="match status" value="1"/>
</dbReference>
<dbReference type="Gene3D" id="1.10.287.110">
    <property type="entry name" value="DnaJ domain"/>
    <property type="match status" value="1"/>
</dbReference>
<feature type="region of interest" description="Disordered" evidence="1">
    <location>
        <begin position="66"/>
        <end position="116"/>
    </location>
</feature>
<keyword evidence="2" id="KW-0472">Membrane</keyword>
<dbReference type="Proteomes" id="UP000298412">
    <property type="component" value="Unassembled WGS sequence"/>
</dbReference>
<accession>A0A4R8WZP3</accession>
<evidence type="ECO:0000259" key="3">
    <source>
        <dbReference type="PROSITE" id="PS50076"/>
    </source>
</evidence>
<dbReference type="Pfam" id="PF08378">
    <property type="entry name" value="NERD"/>
    <property type="match status" value="1"/>
</dbReference>
<dbReference type="PANTHER" id="PTHR44240">
    <property type="entry name" value="DNAJ DOMAIN (PROKARYOTIC HEAT SHOCK PROTEIN)-RELATED"/>
    <property type="match status" value="1"/>
</dbReference>
<dbReference type="InterPro" id="IPR011528">
    <property type="entry name" value="NERD"/>
</dbReference>
<feature type="transmembrane region" description="Helical" evidence="2">
    <location>
        <begin position="158"/>
        <end position="179"/>
    </location>
</feature>
<dbReference type="SUPFAM" id="SSF46565">
    <property type="entry name" value="Chaperone J-domain"/>
    <property type="match status" value="1"/>
</dbReference>